<dbReference type="Proteomes" id="UP000191004">
    <property type="component" value="Unassembled WGS sequence"/>
</dbReference>
<dbReference type="OrthoDB" id="5426988at2759"/>
<dbReference type="SUPFAM" id="SSF52540">
    <property type="entry name" value="P-loop containing nucleoside triphosphate hydrolases"/>
    <property type="match status" value="1"/>
</dbReference>
<sequence length="207" mass="23109">MDDAIASSHRPLPVIHFNAFPGTGKLTIARILASFFQPSSLKVVHNHLLINPADAVLHREQAGYQHLRQQIRLAIFHSLIHAPATHSAAYIFTDFQTSNELGAAVCQEYVECAKTRGCDFIPIMLSCDEETNLTRLVEDGRAGHGKLVDVDLVKRFRASQLYEFDDHPALLRLDVSKLSADDAARRITDHLLKMSPELARYVEAVVD</sequence>
<keyword evidence="2" id="KW-1185">Reference proteome</keyword>
<proteinExistence type="predicted"/>
<dbReference type="AlphaFoldDB" id="A0A1T3CHW8"/>
<dbReference type="Gene3D" id="3.40.50.300">
    <property type="entry name" value="P-loop containing nucleotide triphosphate hydrolases"/>
    <property type="match status" value="1"/>
</dbReference>
<evidence type="ECO:0000313" key="2">
    <source>
        <dbReference type="Proteomes" id="UP000191004"/>
    </source>
</evidence>
<name>A0A1T3CHW8_9HYPO</name>
<dbReference type="EMBL" id="LVVK01000017">
    <property type="protein sequence ID" value="OPB40703.1"/>
    <property type="molecule type" value="Genomic_DNA"/>
</dbReference>
<accession>A0A1T3CHW8</accession>
<protein>
    <submittedName>
        <fullName evidence="1">Uncharacterized protein</fullName>
    </submittedName>
</protein>
<gene>
    <name evidence="1" type="ORF">A0O28_0007830</name>
</gene>
<organism evidence="1 2">
    <name type="scientific">Trichoderma guizhouense</name>
    <dbReference type="NCBI Taxonomy" id="1491466"/>
    <lineage>
        <taxon>Eukaryota</taxon>
        <taxon>Fungi</taxon>
        <taxon>Dikarya</taxon>
        <taxon>Ascomycota</taxon>
        <taxon>Pezizomycotina</taxon>
        <taxon>Sordariomycetes</taxon>
        <taxon>Hypocreomycetidae</taxon>
        <taxon>Hypocreales</taxon>
        <taxon>Hypocreaceae</taxon>
        <taxon>Trichoderma</taxon>
    </lineage>
</organism>
<evidence type="ECO:0000313" key="1">
    <source>
        <dbReference type="EMBL" id="OPB40703.1"/>
    </source>
</evidence>
<comment type="caution">
    <text evidence="1">The sequence shown here is derived from an EMBL/GenBank/DDBJ whole genome shotgun (WGS) entry which is preliminary data.</text>
</comment>
<dbReference type="InterPro" id="IPR027417">
    <property type="entry name" value="P-loop_NTPase"/>
</dbReference>
<reference evidence="1 2" key="1">
    <citation type="submission" date="2016-04" db="EMBL/GenBank/DDBJ databases">
        <title>Multiple horizontal gene transfer events from other fungi enriched the ability of the initially mycotrophic fungus Trichoderma (Ascomycota) to feed on dead plant biomass.</title>
        <authorList>
            <person name="Atanasova L."/>
            <person name="Chenthamara K."/>
            <person name="Zhang J."/>
            <person name="Grujic M."/>
            <person name="Henrissat B."/>
            <person name="Kuo A."/>
            <person name="Aertz A."/>
            <person name="Salamov A."/>
            <person name="Lipzen A."/>
            <person name="Labutti K."/>
            <person name="Barry K."/>
            <person name="Miao Y."/>
            <person name="Rahimi M.J."/>
            <person name="Shen Q."/>
            <person name="Grigoriev I.V."/>
            <person name="Kubicek C.P."/>
            <person name="Druzhinina I.S."/>
        </authorList>
    </citation>
    <scope>NUCLEOTIDE SEQUENCE [LARGE SCALE GENOMIC DNA]</scope>
    <source>
        <strain evidence="1 2">NJAU 4742</strain>
    </source>
</reference>